<keyword evidence="8 10" id="KW-1133">Transmembrane helix</keyword>
<dbReference type="PANTHER" id="PTHR43166:SF35">
    <property type="entry name" value="L-CYSTINE IMPORT ATP-BINDING PROTEIN TCYN"/>
    <property type="match status" value="1"/>
</dbReference>
<proteinExistence type="inferred from homology"/>
<dbReference type="InterPro" id="IPR003593">
    <property type="entry name" value="AAA+_ATPase"/>
</dbReference>
<comment type="subcellular location">
    <subcellularLocation>
        <location evidence="2 10">Cell membrane</location>
        <topology evidence="2 10">Multi-pass membrane protein</topology>
    </subcellularLocation>
    <subcellularLocation>
        <location evidence="1">Cell membrane</location>
        <topology evidence="1">Peripheral membrane protein</topology>
    </subcellularLocation>
</comment>
<comment type="caution">
    <text evidence="13">The sequence shown here is derived from an EMBL/GenBank/DDBJ whole genome shotgun (WGS) entry which is preliminary data.</text>
</comment>
<gene>
    <name evidence="13" type="ORF">QYF68_11480</name>
</gene>
<reference evidence="13" key="1">
    <citation type="submission" date="2023-07" db="EMBL/GenBank/DDBJ databases">
        <title>Degradation of tert-butanol by M. austroafricanum TBA100.</title>
        <authorList>
            <person name="Helbich S."/>
            <person name="Vainshtein Y."/>
        </authorList>
    </citation>
    <scope>NUCLEOTIDE SEQUENCE</scope>
    <source>
        <strain evidence="13">TBA100</strain>
    </source>
</reference>
<keyword evidence="7" id="KW-0067">ATP-binding</keyword>
<keyword evidence="4" id="KW-1003">Cell membrane</keyword>
<name>A0ABT8HCF5_MYCAO</name>
<dbReference type="Gene3D" id="3.40.50.300">
    <property type="entry name" value="P-loop containing nucleotide triphosphate hydrolases"/>
    <property type="match status" value="1"/>
</dbReference>
<evidence type="ECO:0000256" key="4">
    <source>
        <dbReference type="ARBA" id="ARBA00022475"/>
    </source>
</evidence>
<keyword evidence="14" id="KW-1185">Reference proteome</keyword>
<evidence type="ECO:0000256" key="5">
    <source>
        <dbReference type="ARBA" id="ARBA00022692"/>
    </source>
</evidence>
<feature type="domain" description="ABC transporter" evidence="11">
    <location>
        <begin position="258"/>
        <end position="502"/>
    </location>
</feature>
<organism evidence="13 14">
    <name type="scientific">Mycolicibacterium austroafricanum</name>
    <name type="common">Mycobacterium austroafricanum</name>
    <dbReference type="NCBI Taxonomy" id="39687"/>
    <lineage>
        <taxon>Bacteria</taxon>
        <taxon>Bacillati</taxon>
        <taxon>Actinomycetota</taxon>
        <taxon>Actinomycetes</taxon>
        <taxon>Mycobacteriales</taxon>
        <taxon>Mycobacteriaceae</taxon>
        <taxon>Mycolicibacterium</taxon>
    </lineage>
</organism>
<dbReference type="PANTHER" id="PTHR43166">
    <property type="entry name" value="AMINO ACID IMPORT ATP-BINDING PROTEIN"/>
    <property type="match status" value="1"/>
</dbReference>
<dbReference type="InterPro" id="IPR000515">
    <property type="entry name" value="MetI-like"/>
</dbReference>
<keyword evidence="9 10" id="KW-0472">Membrane</keyword>
<protein>
    <submittedName>
        <fullName evidence="13">Amino acid ABC transporter permease/ATP-binding protein</fullName>
    </submittedName>
</protein>
<evidence type="ECO:0000256" key="6">
    <source>
        <dbReference type="ARBA" id="ARBA00022741"/>
    </source>
</evidence>
<feature type="transmembrane region" description="Helical" evidence="10">
    <location>
        <begin position="20"/>
        <end position="44"/>
    </location>
</feature>
<feature type="transmembrane region" description="Helical" evidence="10">
    <location>
        <begin position="186"/>
        <end position="208"/>
    </location>
</feature>
<comment type="similarity">
    <text evidence="10">Belongs to the binding-protein-dependent transport system permease family.</text>
</comment>
<dbReference type="InterPro" id="IPR003439">
    <property type="entry name" value="ABC_transporter-like_ATP-bd"/>
</dbReference>
<dbReference type="Pfam" id="PF00528">
    <property type="entry name" value="BPD_transp_1"/>
    <property type="match status" value="1"/>
</dbReference>
<dbReference type="SUPFAM" id="SSF161098">
    <property type="entry name" value="MetI-like"/>
    <property type="match status" value="1"/>
</dbReference>
<dbReference type="Proteomes" id="UP001172687">
    <property type="component" value="Unassembled WGS sequence"/>
</dbReference>
<dbReference type="EMBL" id="JAUHTC010000041">
    <property type="protein sequence ID" value="MDN4518442.1"/>
    <property type="molecule type" value="Genomic_DNA"/>
</dbReference>
<evidence type="ECO:0000256" key="10">
    <source>
        <dbReference type="RuleBase" id="RU363032"/>
    </source>
</evidence>
<evidence type="ECO:0000256" key="2">
    <source>
        <dbReference type="ARBA" id="ARBA00004651"/>
    </source>
</evidence>
<dbReference type="NCBIfam" id="TIGR01726">
    <property type="entry name" value="HEQRo_perm_3TM"/>
    <property type="match status" value="1"/>
</dbReference>
<dbReference type="InterPro" id="IPR017871">
    <property type="entry name" value="ABC_transporter-like_CS"/>
</dbReference>
<evidence type="ECO:0000256" key="9">
    <source>
        <dbReference type="ARBA" id="ARBA00023136"/>
    </source>
</evidence>
<evidence type="ECO:0000256" key="3">
    <source>
        <dbReference type="ARBA" id="ARBA00022448"/>
    </source>
</evidence>
<evidence type="ECO:0000313" key="13">
    <source>
        <dbReference type="EMBL" id="MDN4518442.1"/>
    </source>
</evidence>
<evidence type="ECO:0000259" key="11">
    <source>
        <dbReference type="PROSITE" id="PS50893"/>
    </source>
</evidence>
<feature type="domain" description="ABC transmembrane type-1" evidence="12">
    <location>
        <begin position="17"/>
        <end position="205"/>
    </location>
</feature>
<evidence type="ECO:0000256" key="1">
    <source>
        <dbReference type="ARBA" id="ARBA00004202"/>
    </source>
</evidence>
<feature type="transmembrane region" description="Helical" evidence="10">
    <location>
        <begin position="65"/>
        <end position="87"/>
    </location>
</feature>
<keyword evidence="5 10" id="KW-0812">Transmembrane</keyword>
<dbReference type="SMART" id="SM00382">
    <property type="entry name" value="AAA"/>
    <property type="match status" value="1"/>
</dbReference>
<keyword evidence="3 10" id="KW-0813">Transport</keyword>
<evidence type="ECO:0000259" key="12">
    <source>
        <dbReference type="PROSITE" id="PS50928"/>
    </source>
</evidence>
<evidence type="ECO:0000313" key="14">
    <source>
        <dbReference type="Proteomes" id="UP001172687"/>
    </source>
</evidence>
<dbReference type="RefSeq" id="WP_208673162.1">
    <property type="nucleotide sequence ID" value="NZ_CP070380.1"/>
</dbReference>
<keyword evidence="6" id="KW-0547">Nucleotide-binding</keyword>
<dbReference type="Gene3D" id="1.10.3720.10">
    <property type="entry name" value="MetI-like"/>
    <property type="match status" value="1"/>
</dbReference>
<dbReference type="PROSITE" id="PS50893">
    <property type="entry name" value="ABC_TRANSPORTER_2"/>
    <property type="match status" value="1"/>
</dbReference>
<dbReference type="SUPFAM" id="SSF52540">
    <property type="entry name" value="P-loop containing nucleoside triphosphate hydrolases"/>
    <property type="match status" value="1"/>
</dbReference>
<dbReference type="CDD" id="cd06261">
    <property type="entry name" value="TM_PBP2"/>
    <property type="match status" value="1"/>
</dbReference>
<dbReference type="InterPro" id="IPR035906">
    <property type="entry name" value="MetI-like_sf"/>
</dbReference>
<sequence length="510" mass="55043">MDKFLHYLTLPWLIDGMLFTLQLTLYGFTGGLFLGVLLAALQLTRSRALTAIGRTYVVIYRGTPLILQLVFVFTALPHIGITLPPVAAGSVALAMNEAVFISEILRSGIKGVDPGQSLAGRALGLEPRKLMRRVIAPQAFRSMVPALGNEFISTMKNSALASVIAVPELTLRTQQLASSTFDYFSIYFATAVMYLALTAVLSIIQLLLEDALNLDRANRSLLSRLDFRRRTTTPTPVVTPVVPAGPQVGRQEIGDTVLDIRDLHKAYGANQVLNGITMSARQGEVIALLGPSGSGKSTLLRTINHLESVDTGTIRIAGQTLGYDESGMPLPEGRIAKARIDAGVGMVFQHFNLFNHMTVRENIAAPLRWIQRLGKEEAAERADALLSQVGLADKADTLPHRLSGGQQQRVGIARALAARPRILLLDEPTSALDPELVAEVLGVIRGLAHHHGLTMIIATHQLRFALEVADRAVFMAGGVVVEEGSADQVINRPQDPATARFVNAMQLAAG</sequence>
<evidence type="ECO:0000256" key="7">
    <source>
        <dbReference type="ARBA" id="ARBA00022840"/>
    </source>
</evidence>
<accession>A0ABT8HCF5</accession>
<dbReference type="InterPro" id="IPR050086">
    <property type="entry name" value="MetN_ABC_transporter-like"/>
</dbReference>
<dbReference type="PROSITE" id="PS00211">
    <property type="entry name" value="ABC_TRANSPORTER_1"/>
    <property type="match status" value="1"/>
</dbReference>
<dbReference type="InterPro" id="IPR027417">
    <property type="entry name" value="P-loop_NTPase"/>
</dbReference>
<evidence type="ECO:0000256" key="8">
    <source>
        <dbReference type="ARBA" id="ARBA00022989"/>
    </source>
</evidence>
<dbReference type="PROSITE" id="PS50928">
    <property type="entry name" value="ABC_TM1"/>
    <property type="match status" value="1"/>
</dbReference>
<dbReference type="Pfam" id="PF00005">
    <property type="entry name" value="ABC_tran"/>
    <property type="match status" value="1"/>
</dbReference>
<dbReference type="InterPro" id="IPR010065">
    <property type="entry name" value="AA_ABC_transptr_permease_3TM"/>
</dbReference>